<evidence type="ECO:0000256" key="3">
    <source>
        <dbReference type="ARBA" id="ARBA00022475"/>
    </source>
</evidence>
<evidence type="ECO:0000256" key="9">
    <source>
        <dbReference type="SAM" id="Phobius"/>
    </source>
</evidence>
<evidence type="ECO:0000256" key="7">
    <source>
        <dbReference type="ARBA" id="ARBA00023136"/>
    </source>
</evidence>
<dbReference type="GO" id="GO:0015740">
    <property type="term" value="P:C4-dicarboxylate transport"/>
    <property type="evidence" value="ECO:0007669"/>
    <property type="project" value="TreeGrafter"/>
</dbReference>
<comment type="similarity">
    <text evidence="8">Belongs to the TRAP transporter small permease family.</text>
</comment>
<feature type="transmembrane region" description="Helical" evidence="9">
    <location>
        <begin position="12"/>
        <end position="33"/>
    </location>
</feature>
<organism evidence="11 12">
    <name type="scientific">Sporosarcina newyorkensis 2681</name>
    <dbReference type="NCBI Taxonomy" id="1027292"/>
    <lineage>
        <taxon>Bacteria</taxon>
        <taxon>Bacillati</taxon>
        <taxon>Bacillota</taxon>
        <taxon>Bacilli</taxon>
        <taxon>Bacillales</taxon>
        <taxon>Caryophanaceae</taxon>
        <taxon>Sporosarcina</taxon>
    </lineage>
</organism>
<keyword evidence="6 9" id="KW-1133">Transmembrane helix</keyword>
<proteinExistence type="inferred from homology"/>
<comment type="subcellular location">
    <subcellularLocation>
        <location evidence="1">Cell inner membrane</location>
        <topology evidence="1">Multi-pass membrane protein</topology>
    </subcellularLocation>
</comment>
<evidence type="ECO:0000256" key="8">
    <source>
        <dbReference type="ARBA" id="ARBA00038436"/>
    </source>
</evidence>
<dbReference type="EMBL" id="AFPZ01000041">
    <property type="protein sequence ID" value="EGQ26475.1"/>
    <property type="molecule type" value="Genomic_DNA"/>
</dbReference>
<accession>F9DRS2</accession>
<keyword evidence="2" id="KW-0813">Transport</keyword>
<keyword evidence="4" id="KW-0997">Cell inner membrane</keyword>
<evidence type="ECO:0000313" key="12">
    <source>
        <dbReference type="Proteomes" id="UP000005316"/>
    </source>
</evidence>
<dbReference type="InterPro" id="IPR007387">
    <property type="entry name" value="TRAP_DctQ"/>
</dbReference>
<sequence>MVKVWFNRLDDFIATCALTGVLFVTIVSIFYRFILGRPFAWAEEVTLGLFIWAVFIGISSAMKRGGHIGIDYFVERMPKPLKIGAQIIRTLVIYYVLLYVLVYLGFQLTAQATHKLTPVLGIGYHFVDIAVPIGGLLAAYHFSRTIIASFRNEPLEKGSH</sequence>
<evidence type="ECO:0000256" key="1">
    <source>
        <dbReference type="ARBA" id="ARBA00004429"/>
    </source>
</evidence>
<feature type="transmembrane region" description="Helical" evidence="9">
    <location>
        <begin position="122"/>
        <end position="142"/>
    </location>
</feature>
<dbReference type="Pfam" id="PF04290">
    <property type="entry name" value="DctQ"/>
    <property type="match status" value="1"/>
</dbReference>
<dbReference type="eggNOG" id="COG3090">
    <property type="taxonomic scope" value="Bacteria"/>
</dbReference>
<evidence type="ECO:0000313" key="11">
    <source>
        <dbReference type="EMBL" id="EGQ26475.1"/>
    </source>
</evidence>
<keyword evidence="3" id="KW-1003">Cell membrane</keyword>
<dbReference type="GO" id="GO:0005886">
    <property type="term" value="C:plasma membrane"/>
    <property type="evidence" value="ECO:0007669"/>
    <property type="project" value="UniProtKB-SubCell"/>
</dbReference>
<keyword evidence="7 9" id="KW-0472">Membrane</keyword>
<name>F9DRS2_9BACL</name>
<evidence type="ECO:0000256" key="5">
    <source>
        <dbReference type="ARBA" id="ARBA00022692"/>
    </source>
</evidence>
<feature type="domain" description="Tripartite ATP-independent periplasmic transporters DctQ component" evidence="10">
    <location>
        <begin position="23"/>
        <end position="151"/>
    </location>
</feature>
<dbReference type="InterPro" id="IPR055348">
    <property type="entry name" value="DctQ"/>
</dbReference>
<feature type="transmembrane region" description="Helical" evidence="9">
    <location>
        <begin position="83"/>
        <end position="102"/>
    </location>
</feature>
<dbReference type="HOGENOM" id="CLU_086356_4_0_9"/>
<reference evidence="11 12" key="1">
    <citation type="submission" date="2011-04" db="EMBL/GenBank/DDBJ databases">
        <authorList>
            <person name="Muzny D."/>
            <person name="Qin X."/>
            <person name="Deng J."/>
            <person name="Jiang H."/>
            <person name="Liu Y."/>
            <person name="Qu J."/>
            <person name="Song X.-Z."/>
            <person name="Zhang L."/>
            <person name="Thornton R."/>
            <person name="Coyle M."/>
            <person name="Francisco L."/>
            <person name="Jackson L."/>
            <person name="Javaid M."/>
            <person name="Korchina V."/>
            <person name="Kovar C."/>
            <person name="Mata R."/>
            <person name="Mathew T."/>
            <person name="Ngo R."/>
            <person name="Nguyen L."/>
            <person name="Nguyen N."/>
            <person name="Okwuonu G."/>
            <person name="Ongeri F."/>
            <person name="Pham C."/>
            <person name="Simmons D."/>
            <person name="Wilczek-Boney K."/>
            <person name="Hale W."/>
            <person name="Jakkamsetti A."/>
            <person name="Pham P."/>
            <person name="Ruth R."/>
            <person name="San Lucas F."/>
            <person name="Warren J."/>
            <person name="Zhang J."/>
            <person name="Zhao Z."/>
            <person name="Zhou C."/>
            <person name="Zhu D."/>
            <person name="Lee S."/>
            <person name="Bess C."/>
            <person name="Blankenburg K."/>
            <person name="Forbes L."/>
            <person name="Fu Q."/>
            <person name="Gubbala S."/>
            <person name="Hirani K."/>
            <person name="Jayaseelan J.C."/>
            <person name="Lara F."/>
            <person name="Munidasa M."/>
            <person name="Palculict T."/>
            <person name="Patil S."/>
            <person name="Pu L.-L."/>
            <person name="Saada N."/>
            <person name="Tang L."/>
            <person name="Weissenberger G."/>
            <person name="Zhu Y."/>
            <person name="Hemphill L."/>
            <person name="Shang Y."/>
            <person name="Youmans B."/>
            <person name="Ayvaz T."/>
            <person name="Ross M."/>
            <person name="Santibanez J."/>
            <person name="Aqrawi P."/>
            <person name="Gross S."/>
            <person name="Joshi V."/>
            <person name="Fowler G."/>
            <person name="Nazareth L."/>
            <person name="Reid J."/>
            <person name="Worley K."/>
            <person name="Petrosino J."/>
            <person name="Highlander S."/>
            <person name="Gibbs R."/>
        </authorList>
    </citation>
    <scope>NUCLEOTIDE SEQUENCE [LARGE SCALE GENOMIC DNA]</scope>
    <source>
        <strain evidence="11 12">2681</strain>
    </source>
</reference>
<dbReference type="AlphaFoldDB" id="F9DRS2"/>
<dbReference type="PANTHER" id="PTHR35011">
    <property type="entry name" value="2,3-DIKETO-L-GULONATE TRAP TRANSPORTER SMALL PERMEASE PROTEIN YIAM"/>
    <property type="match status" value="1"/>
</dbReference>
<dbReference type="PANTHER" id="PTHR35011:SF5">
    <property type="entry name" value="SIALIC ACID TRAP TRANSPORTER SMALL PERMEASE PROTEIN SIAQ"/>
    <property type="match status" value="1"/>
</dbReference>
<protein>
    <submittedName>
        <fullName evidence="11">C4-dicarboxylate transport system permease small protein</fullName>
    </submittedName>
</protein>
<dbReference type="Proteomes" id="UP000005316">
    <property type="component" value="Unassembled WGS sequence"/>
</dbReference>
<keyword evidence="5 9" id="KW-0812">Transmembrane</keyword>
<dbReference type="GO" id="GO:0022857">
    <property type="term" value="F:transmembrane transporter activity"/>
    <property type="evidence" value="ECO:0007669"/>
    <property type="project" value="TreeGrafter"/>
</dbReference>
<gene>
    <name evidence="11" type="ORF">HMPREF9372_1502</name>
</gene>
<evidence type="ECO:0000256" key="4">
    <source>
        <dbReference type="ARBA" id="ARBA00022519"/>
    </source>
</evidence>
<dbReference type="OrthoDB" id="9815614at2"/>
<dbReference type="RefSeq" id="WP_009766369.1">
    <property type="nucleotide sequence ID" value="NZ_GL982997.1"/>
</dbReference>
<evidence type="ECO:0000256" key="2">
    <source>
        <dbReference type="ARBA" id="ARBA00022448"/>
    </source>
</evidence>
<evidence type="ECO:0000259" key="10">
    <source>
        <dbReference type="Pfam" id="PF04290"/>
    </source>
</evidence>
<feature type="transmembrane region" description="Helical" evidence="9">
    <location>
        <begin position="45"/>
        <end position="62"/>
    </location>
</feature>
<evidence type="ECO:0000256" key="6">
    <source>
        <dbReference type="ARBA" id="ARBA00022989"/>
    </source>
</evidence>
<comment type="caution">
    <text evidence="11">The sequence shown here is derived from an EMBL/GenBank/DDBJ whole genome shotgun (WGS) entry which is preliminary data.</text>
</comment>